<feature type="modified residue" description="N6-(pyridoxal phosphate)lysine" evidence="15">
    <location>
        <position position="339"/>
    </location>
</feature>
<evidence type="ECO:0000259" key="16">
    <source>
        <dbReference type="PROSITE" id="PS51918"/>
    </source>
</evidence>
<dbReference type="NCBIfam" id="TIGR00238">
    <property type="entry name" value="KamA family radical SAM protein"/>
    <property type="match status" value="1"/>
</dbReference>
<comment type="cofactor">
    <cofactor evidence="3">
        <name>[4Fe-4S] cluster</name>
        <dbReference type="ChEBI" id="CHEBI:49883"/>
    </cofactor>
</comment>
<evidence type="ECO:0000256" key="2">
    <source>
        <dbReference type="ARBA" id="ARBA00001933"/>
    </source>
</evidence>
<dbReference type="OrthoDB" id="9770937at2"/>
<keyword evidence="9 15" id="KW-0663">Pyridoxal phosphate</keyword>
<feature type="binding site" evidence="14">
    <location>
        <position position="127"/>
    </location>
    <ligand>
        <name>[4Fe-4S] cluster</name>
        <dbReference type="ChEBI" id="CHEBI:49883"/>
        <note>4Fe-4S-S-AdoMet</note>
    </ligand>
</feature>
<name>A0A4Z0WFX2_9GAMM</name>
<dbReference type="SFLD" id="SFLDG01070">
    <property type="entry name" value="PLP-dependent"/>
    <property type="match status" value="1"/>
</dbReference>
<dbReference type="PANTHER" id="PTHR30538:SF1">
    <property type="entry name" value="L-LYSINE 2,3-AMINOMUTASE"/>
    <property type="match status" value="1"/>
</dbReference>
<keyword evidence="11 14" id="KW-0411">Iron-sulfur</keyword>
<dbReference type="Proteomes" id="UP000297475">
    <property type="component" value="Unassembled WGS sequence"/>
</dbReference>
<evidence type="ECO:0000256" key="9">
    <source>
        <dbReference type="ARBA" id="ARBA00022898"/>
    </source>
</evidence>
<dbReference type="InterPro" id="IPR003739">
    <property type="entry name" value="Lys_aminomutase/Glu_NH3_mut"/>
</dbReference>
<keyword evidence="8 14" id="KW-0479">Metal-binding</keyword>
<evidence type="ECO:0000313" key="18">
    <source>
        <dbReference type="Proteomes" id="UP000297475"/>
    </source>
</evidence>
<evidence type="ECO:0000256" key="4">
    <source>
        <dbReference type="ARBA" id="ARBA00008703"/>
    </source>
</evidence>
<dbReference type="GO" id="GO:0016853">
    <property type="term" value="F:isomerase activity"/>
    <property type="evidence" value="ECO:0007669"/>
    <property type="project" value="UniProtKB-KW"/>
</dbReference>
<accession>A0A4Z0WFX2</accession>
<gene>
    <name evidence="17" type="primary">epmB</name>
    <name evidence="17" type="ORF">E4656_07745</name>
</gene>
<evidence type="ECO:0000256" key="10">
    <source>
        <dbReference type="ARBA" id="ARBA00023004"/>
    </source>
</evidence>
<feature type="binding site" evidence="14">
    <location>
        <position position="131"/>
    </location>
    <ligand>
        <name>[4Fe-4S] cluster</name>
        <dbReference type="ChEBI" id="CHEBI:49883"/>
        <note>4Fe-4S-S-AdoMet</note>
    </ligand>
</feature>
<evidence type="ECO:0000256" key="15">
    <source>
        <dbReference type="PIRSR" id="PIRSR603739-50"/>
    </source>
</evidence>
<dbReference type="SUPFAM" id="SSF102114">
    <property type="entry name" value="Radical SAM enzymes"/>
    <property type="match status" value="1"/>
</dbReference>
<comment type="cofactor">
    <cofactor evidence="2 15">
        <name>pyridoxal 5'-phosphate</name>
        <dbReference type="ChEBI" id="CHEBI:597326"/>
    </cofactor>
</comment>
<dbReference type="EMBL" id="SRMF01000002">
    <property type="protein sequence ID" value="TGG94061.1"/>
    <property type="molecule type" value="Genomic_DNA"/>
</dbReference>
<evidence type="ECO:0000313" key="17">
    <source>
        <dbReference type="EMBL" id="TGG94061.1"/>
    </source>
</evidence>
<comment type="caution">
    <text evidence="17">The sequence shown here is derived from an EMBL/GenBank/DDBJ whole genome shotgun (WGS) entry which is preliminary data.</text>
</comment>
<keyword evidence="10" id="KW-0408">Iron</keyword>
<dbReference type="InterPro" id="IPR022462">
    <property type="entry name" value="EpmB"/>
</dbReference>
<dbReference type="AlphaFoldDB" id="A0A4Z0WFX2"/>
<reference evidence="17 18" key="1">
    <citation type="submission" date="2019-04" db="EMBL/GenBank/DDBJ databases">
        <title>Natronospirillum operosus gen. nov., sp. nov., a haloalkaliphilic satellite isolated from decaying biomass of laboratory culture of cyanobacterium Geitlerinema sp. and proposal of Natronospirillaceae fam. nov. and Saccharospirillaceae fam. nov.</title>
        <authorList>
            <person name="Kevbrin V."/>
            <person name="Boltyanskaya Y."/>
            <person name="Koziaeva V."/>
            <person name="Grouzdev D.S."/>
            <person name="Park M."/>
            <person name="Cho J."/>
        </authorList>
    </citation>
    <scope>NUCLEOTIDE SEQUENCE [LARGE SCALE GENOMIC DNA]</scope>
    <source>
        <strain evidence="17 18">G-116</strain>
    </source>
</reference>
<dbReference type="RefSeq" id="WP_135482630.1">
    <property type="nucleotide sequence ID" value="NZ_SRMF01000002.1"/>
</dbReference>
<dbReference type="SFLD" id="SFLDF00314">
    <property type="entry name" value="L-lysine_2_3-aminomutase_(yjeK"/>
    <property type="match status" value="1"/>
</dbReference>
<evidence type="ECO:0000256" key="12">
    <source>
        <dbReference type="ARBA" id="ARBA00023235"/>
    </source>
</evidence>
<dbReference type="PROSITE" id="PS51918">
    <property type="entry name" value="RADICAL_SAM"/>
    <property type="match status" value="1"/>
</dbReference>
<protein>
    <recommendedName>
        <fullName evidence="5">L-lysine 2,3-aminomutase</fullName>
    </recommendedName>
    <alternativeName>
        <fullName evidence="13">EF-P post-translational modification enzyme B</fullName>
    </alternativeName>
</protein>
<dbReference type="CDD" id="cd01335">
    <property type="entry name" value="Radical_SAM"/>
    <property type="match status" value="1"/>
</dbReference>
<evidence type="ECO:0000256" key="13">
    <source>
        <dbReference type="ARBA" id="ARBA00030756"/>
    </source>
</evidence>
<organism evidence="17 18">
    <name type="scientific">Natronospirillum operosum</name>
    <dbReference type="NCBI Taxonomy" id="2759953"/>
    <lineage>
        <taxon>Bacteria</taxon>
        <taxon>Pseudomonadati</taxon>
        <taxon>Pseudomonadota</taxon>
        <taxon>Gammaproteobacteria</taxon>
        <taxon>Oceanospirillales</taxon>
        <taxon>Natronospirillaceae</taxon>
        <taxon>Natronospirillum</taxon>
    </lineage>
</organism>
<keyword evidence="7" id="KW-0949">S-adenosyl-L-methionine</keyword>
<evidence type="ECO:0000256" key="8">
    <source>
        <dbReference type="ARBA" id="ARBA00022723"/>
    </source>
</evidence>
<evidence type="ECO:0000256" key="3">
    <source>
        <dbReference type="ARBA" id="ARBA00001966"/>
    </source>
</evidence>
<dbReference type="PANTHER" id="PTHR30538">
    <property type="entry name" value="LYSINE 2,3-AMINOMUTASE-RELATED"/>
    <property type="match status" value="1"/>
</dbReference>
<dbReference type="Gene3D" id="3.20.20.70">
    <property type="entry name" value="Aldolase class I"/>
    <property type="match status" value="1"/>
</dbReference>
<keyword evidence="12" id="KW-0413">Isomerase</keyword>
<evidence type="ECO:0000256" key="6">
    <source>
        <dbReference type="ARBA" id="ARBA00022485"/>
    </source>
</evidence>
<dbReference type="PIRSF" id="PIRSF004911">
    <property type="entry name" value="DUF160"/>
    <property type="match status" value="1"/>
</dbReference>
<evidence type="ECO:0000256" key="5">
    <source>
        <dbReference type="ARBA" id="ARBA00022363"/>
    </source>
</evidence>
<keyword evidence="18" id="KW-1185">Reference proteome</keyword>
<dbReference type="Pfam" id="PF04055">
    <property type="entry name" value="Radical_SAM"/>
    <property type="match status" value="1"/>
</dbReference>
<evidence type="ECO:0000256" key="14">
    <source>
        <dbReference type="PIRSR" id="PIRSR004911-1"/>
    </source>
</evidence>
<comment type="similarity">
    <text evidence="4">Belongs to the radical SAM superfamily. KamA family.</text>
</comment>
<evidence type="ECO:0000256" key="1">
    <source>
        <dbReference type="ARBA" id="ARBA00001352"/>
    </source>
</evidence>
<feature type="domain" description="Radical SAM core" evidence="16">
    <location>
        <begin position="113"/>
        <end position="336"/>
    </location>
</feature>
<comment type="catalytic activity">
    <reaction evidence="1">
        <text>L-lysine = D-beta-lysine</text>
        <dbReference type="Rhea" id="RHEA:44148"/>
        <dbReference type="ChEBI" id="CHEBI:32551"/>
        <dbReference type="ChEBI" id="CHEBI:84138"/>
    </reaction>
</comment>
<sequence length="344" mass="38640">MITGNRSPLQVIPTAEAENPRWQDQIADMITDLPTLLAYCRLTDPPATLADMAANPFPVRVTRFFADLMAPGDWHDPLLLQVLPWQSEQQDTPGYSTDPLAEADATALPGLIHKYRSRVLIVPTSACAIHCRYCFRRHFPYTEHRLRPQQRQDIIDYLHDHAEINEVIFSGGDPLMLQDRTLHDWLQQLAAVPSLTRVRLHSRLPVVLPDRLTEPLLNILTGTRLQPVLVLHANHPRELSERLAQRLRPWTRAGVTLFNQTVLLGGINATAAAQSALSERLFALGVLPYYLHQTDAVAGTAHFTVTDAEAQALHRELQAALPGFLVPRLVREVPGDAGKRWLRV</sequence>
<dbReference type="NCBIfam" id="TIGR03821">
    <property type="entry name" value="EFP_modif_epmB"/>
    <property type="match status" value="1"/>
</dbReference>
<dbReference type="GO" id="GO:0046872">
    <property type="term" value="F:metal ion binding"/>
    <property type="evidence" value="ECO:0007669"/>
    <property type="project" value="UniProtKB-KW"/>
</dbReference>
<feature type="binding site" evidence="14">
    <location>
        <position position="134"/>
    </location>
    <ligand>
        <name>[4Fe-4S] cluster</name>
        <dbReference type="ChEBI" id="CHEBI:49883"/>
        <note>4Fe-4S-S-AdoMet</note>
    </ligand>
</feature>
<dbReference type="InterPro" id="IPR007197">
    <property type="entry name" value="rSAM"/>
</dbReference>
<evidence type="ECO:0000256" key="11">
    <source>
        <dbReference type="ARBA" id="ARBA00023014"/>
    </source>
</evidence>
<evidence type="ECO:0000256" key="7">
    <source>
        <dbReference type="ARBA" id="ARBA00022691"/>
    </source>
</evidence>
<dbReference type="InterPro" id="IPR013785">
    <property type="entry name" value="Aldolase_TIM"/>
</dbReference>
<proteinExistence type="inferred from homology"/>
<dbReference type="InterPro" id="IPR058240">
    <property type="entry name" value="rSAM_sf"/>
</dbReference>
<keyword evidence="6 14" id="KW-0004">4Fe-4S</keyword>
<dbReference type="SFLD" id="SFLDS00029">
    <property type="entry name" value="Radical_SAM"/>
    <property type="match status" value="1"/>
</dbReference>
<dbReference type="GO" id="GO:0051539">
    <property type="term" value="F:4 iron, 4 sulfur cluster binding"/>
    <property type="evidence" value="ECO:0007669"/>
    <property type="project" value="UniProtKB-KW"/>
</dbReference>